<evidence type="ECO:0000256" key="1">
    <source>
        <dbReference type="SAM" id="Phobius"/>
    </source>
</evidence>
<gene>
    <name evidence="2" type="ORF">K402DRAFT_89645</name>
</gene>
<dbReference type="OrthoDB" id="5358475at2759"/>
<name>A0A6G1H0C9_9PEZI</name>
<reference evidence="2" key="1">
    <citation type="journal article" date="2020" name="Stud. Mycol.">
        <title>101 Dothideomycetes genomes: a test case for predicting lifestyles and emergence of pathogens.</title>
        <authorList>
            <person name="Haridas S."/>
            <person name="Albert R."/>
            <person name="Binder M."/>
            <person name="Bloem J."/>
            <person name="Labutti K."/>
            <person name="Salamov A."/>
            <person name="Andreopoulos B."/>
            <person name="Baker S."/>
            <person name="Barry K."/>
            <person name="Bills G."/>
            <person name="Bluhm B."/>
            <person name="Cannon C."/>
            <person name="Castanera R."/>
            <person name="Culley D."/>
            <person name="Daum C."/>
            <person name="Ezra D."/>
            <person name="Gonzalez J."/>
            <person name="Henrissat B."/>
            <person name="Kuo A."/>
            <person name="Liang C."/>
            <person name="Lipzen A."/>
            <person name="Lutzoni F."/>
            <person name="Magnuson J."/>
            <person name="Mondo S."/>
            <person name="Nolan M."/>
            <person name="Ohm R."/>
            <person name="Pangilinan J."/>
            <person name="Park H.-J."/>
            <person name="Ramirez L."/>
            <person name="Alfaro M."/>
            <person name="Sun H."/>
            <person name="Tritt A."/>
            <person name="Yoshinaga Y."/>
            <person name="Zwiers L.-H."/>
            <person name="Turgeon B."/>
            <person name="Goodwin S."/>
            <person name="Spatafora J."/>
            <person name="Crous P."/>
            <person name="Grigoriev I."/>
        </authorList>
    </citation>
    <scope>NUCLEOTIDE SEQUENCE</scope>
    <source>
        <strain evidence="2">CBS 113979</strain>
    </source>
</reference>
<evidence type="ECO:0000313" key="3">
    <source>
        <dbReference type="Proteomes" id="UP000800041"/>
    </source>
</evidence>
<evidence type="ECO:0000313" key="2">
    <source>
        <dbReference type="EMBL" id="KAF1986459.1"/>
    </source>
</evidence>
<keyword evidence="1" id="KW-0812">Transmembrane</keyword>
<proteinExistence type="predicted"/>
<dbReference type="EMBL" id="ML977157">
    <property type="protein sequence ID" value="KAF1986459.1"/>
    <property type="molecule type" value="Genomic_DNA"/>
</dbReference>
<feature type="transmembrane region" description="Helical" evidence="1">
    <location>
        <begin position="63"/>
        <end position="84"/>
    </location>
</feature>
<evidence type="ECO:0008006" key="4">
    <source>
        <dbReference type="Google" id="ProtNLM"/>
    </source>
</evidence>
<dbReference type="PANTHER" id="PTHR31151">
    <property type="entry name" value="PROLINE-TRNA LIGASE (DUF1680)"/>
    <property type="match status" value="1"/>
</dbReference>
<accession>A0A6G1H0C9</accession>
<keyword evidence="1" id="KW-1133">Transmembrane helix</keyword>
<dbReference type="PANTHER" id="PTHR31151:SF0">
    <property type="entry name" value="PROLINE-TRNA LIGASE (DUF1680)"/>
    <property type="match status" value="1"/>
</dbReference>
<dbReference type="AlphaFoldDB" id="A0A6G1H0C9"/>
<protein>
    <recommendedName>
        <fullName evidence="4">DUF1680-domain-containing protein</fullName>
    </recommendedName>
</protein>
<sequence>MAAMNASKVESSRFDCSDDDDDDLRVNNLDAVTTTTPRVTVYGSVLLPERTKRKRTVATGKRYSWCVSVVIAFFFIMALNWWGLLSLTAFINLFYGQPAEAAIAHNRTLLPLLFKPLPLGSIKPRGWLADQMQLSAEGLAGHEHDFYRFVKDSPWLGGNEEYAKLNEGFPYWFNGIVPLAYGLNDERLKGQVYETVAQVIGSQSEDGWLGPETGSARNLWARYPFLLGLIQLLEADSKTYASTVLPAIHKFVGLMHKMLSNDLMGYVWHEGDELNVDDTAWGRVRMPDLLISLHWLLENDPAGQEDIIWSCMDYLLKGQIDWAEFFREGVFPKGDVSNIPESQWRPLFPYMHGVNLGQGLKFGAVIRRFTRNDTLLDYTMRGVDWTMKYHSFSSGAILADERIEGLGPYYGSELCTVVETMYSLSYLYQALGNPYHADLTELAAYNALPAMLTPDHWAHQYIAQPNQPESKKLPDAPFWNVQTWGQTFGLEPNYPCCTVNHPQGYPKFLSAAYATVADSGLAHTLLAPAAVNATLPNGNIVTVDCTTSYPFDLTLIYSITAAESFTFFVRVPAWADIPRSSISLKECTSSLECISSLRYLNPDKNTRMQSVQAPAGKSSVTYTLSASPKIEQRANNTVAITYGPLLYALEVGGRYQSGPPKIYNSSVQAYPAGYAPDQVQDYEIFNTTAWSWGIDPSTLKFENSLPSNRDGDAVQTLANPIWAADAPPTSMRVMGCPIVYAYHRGVPAWPAEADPMRRCVGNGTETELRLVPYGSAKLRMGEMAVVGFGDYGGDGDAVGEVLGKREVKRAPGRLRQRMGWGR</sequence>
<organism evidence="2 3">
    <name type="scientific">Aulographum hederae CBS 113979</name>
    <dbReference type="NCBI Taxonomy" id="1176131"/>
    <lineage>
        <taxon>Eukaryota</taxon>
        <taxon>Fungi</taxon>
        <taxon>Dikarya</taxon>
        <taxon>Ascomycota</taxon>
        <taxon>Pezizomycotina</taxon>
        <taxon>Dothideomycetes</taxon>
        <taxon>Pleosporomycetidae</taxon>
        <taxon>Aulographales</taxon>
        <taxon>Aulographaceae</taxon>
    </lineage>
</organism>
<keyword evidence="1" id="KW-0472">Membrane</keyword>
<keyword evidence="3" id="KW-1185">Reference proteome</keyword>
<dbReference type="Proteomes" id="UP000800041">
    <property type="component" value="Unassembled WGS sequence"/>
</dbReference>